<gene>
    <name evidence="9" type="ORF">GCM10010411_43600</name>
</gene>
<evidence type="ECO:0000256" key="5">
    <source>
        <dbReference type="ARBA" id="ARBA00022989"/>
    </source>
</evidence>
<comment type="subcellular location">
    <subcellularLocation>
        <location evidence="1 7">Cell membrane</location>
        <topology evidence="1 7">Multi-pass membrane protein</topology>
    </subcellularLocation>
</comment>
<evidence type="ECO:0000259" key="8">
    <source>
        <dbReference type="PROSITE" id="PS50928"/>
    </source>
</evidence>
<dbReference type="Pfam" id="PF00528">
    <property type="entry name" value="BPD_transp_1"/>
    <property type="match status" value="1"/>
</dbReference>
<evidence type="ECO:0000256" key="3">
    <source>
        <dbReference type="ARBA" id="ARBA00022475"/>
    </source>
</evidence>
<evidence type="ECO:0000313" key="9">
    <source>
        <dbReference type="EMBL" id="GAA2604711.1"/>
    </source>
</evidence>
<feature type="transmembrane region" description="Helical" evidence="7">
    <location>
        <begin position="99"/>
        <end position="118"/>
    </location>
</feature>
<dbReference type="Gene3D" id="1.10.3720.10">
    <property type="entry name" value="MetI-like"/>
    <property type="match status" value="1"/>
</dbReference>
<dbReference type="PANTHER" id="PTHR30151">
    <property type="entry name" value="ALKANE SULFONATE ABC TRANSPORTER-RELATED, MEMBRANE SUBUNIT"/>
    <property type="match status" value="1"/>
</dbReference>
<dbReference type="PANTHER" id="PTHR30151:SF40">
    <property type="entry name" value="TRANSPORT SYSTEM INTEGRAL MEMBRANE PROTEIN"/>
    <property type="match status" value="1"/>
</dbReference>
<dbReference type="InterPro" id="IPR000515">
    <property type="entry name" value="MetI-like"/>
</dbReference>
<feature type="transmembrane region" description="Helical" evidence="7">
    <location>
        <begin position="130"/>
        <end position="150"/>
    </location>
</feature>
<dbReference type="RefSeq" id="WP_344543534.1">
    <property type="nucleotide sequence ID" value="NZ_BAAATD010000005.1"/>
</dbReference>
<evidence type="ECO:0000256" key="6">
    <source>
        <dbReference type="ARBA" id="ARBA00023136"/>
    </source>
</evidence>
<feature type="transmembrane region" description="Helical" evidence="7">
    <location>
        <begin position="156"/>
        <end position="177"/>
    </location>
</feature>
<dbReference type="EMBL" id="BAAATD010000005">
    <property type="protein sequence ID" value="GAA2604711.1"/>
    <property type="molecule type" value="Genomic_DNA"/>
</dbReference>
<protein>
    <submittedName>
        <fullName evidence="9">ABC transporter permease</fullName>
    </submittedName>
</protein>
<evidence type="ECO:0000256" key="1">
    <source>
        <dbReference type="ARBA" id="ARBA00004651"/>
    </source>
</evidence>
<keyword evidence="6 7" id="KW-0472">Membrane</keyword>
<comment type="similarity">
    <text evidence="7">Belongs to the binding-protein-dependent transport system permease family.</text>
</comment>
<sequence>MALEIGRKQAPELDRQITGLDALELTAGTRRNPVGRFWSALWPMITAVVIALAAWQLVVLSGWKDRYVLPGPTDMAPDFVDQLTSGSFWEAVALTMQRAVTGFALSIAIGVVVGVVVSQSRIMRRAFGSLITGLQTMPSIAWFPLAILLFKLSESAILFVVVLGAAPSIANGLIAGVDYTPPILLRAGKVMGLRGLDFYRHLIMPASLPSFVAGLKQGWAFAWRSLMAGELLVIIGDTTSLGVLLSQARELNDTPAMISYMIMILLIGILIDQLFGVVDRAIRTRWGLDST</sequence>
<proteinExistence type="inferred from homology"/>
<reference evidence="9 10" key="1">
    <citation type="journal article" date="2019" name="Int. J. Syst. Evol. Microbiol.">
        <title>The Global Catalogue of Microorganisms (GCM) 10K type strain sequencing project: providing services to taxonomists for standard genome sequencing and annotation.</title>
        <authorList>
            <consortium name="The Broad Institute Genomics Platform"/>
            <consortium name="The Broad Institute Genome Sequencing Center for Infectious Disease"/>
            <person name="Wu L."/>
            <person name="Ma J."/>
        </authorList>
    </citation>
    <scope>NUCLEOTIDE SEQUENCE [LARGE SCALE GENOMIC DNA]</scope>
    <source>
        <strain evidence="9 10">JCM 6833</strain>
    </source>
</reference>
<feature type="transmembrane region" description="Helical" evidence="7">
    <location>
        <begin position="257"/>
        <end position="278"/>
    </location>
</feature>
<evidence type="ECO:0000256" key="4">
    <source>
        <dbReference type="ARBA" id="ARBA00022692"/>
    </source>
</evidence>
<feature type="domain" description="ABC transmembrane type-1" evidence="8">
    <location>
        <begin position="92"/>
        <end position="275"/>
    </location>
</feature>
<dbReference type="InterPro" id="IPR035906">
    <property type="entry name" value="MetI-like_sf"/>
</dbReference>
<keyword evidence="2 7" id="KW-0813">Transport</keyword>
<name>A0ABN3PXK0_9ACTN</name>
<evidence type="ECO:0000256" key="2">
    <source>
        <dbReference type="ARBA" id="ARBA00022448"/>
    </source>
</evidence>
<feature type="transmembrane region" description="Helical" evidence="7">
    <location>
        <begin position="198"/>
        <end position="215"/>
    </location>
</feature>
<evidence type="ECO:0000313" key="10">
    <source>
        <dbReference type="Proteomes" id="UP001501509"/>
    </source>
</evidence>
<keyword evidence="10" id="KW-1185">Reference proteome</keyword>
<accession>A0ABN3PXK0</accession>
<dbReference type="Proteomes" id="UP001501509">
    <property type="component" value="Unassembled WGS sequence"/>
</dbReference>
<evidence type="ECO:0000256" key="7">
    <source>
        <dbReference type="RuleBase" id="RU363032"/>
    </source>
</evidence>
<feature type="transmembrane region" description="Helical" evidence="7">
    <location>
        <begin position="40"/>
        <end position="63"/>
    </location>
</feature>
<keyword evidence="5 7" id="KW-1133">Transmembrane helix</keyword>
<dbReference type="PROSITE" id="PS50928">
    <property type="entry name" value="ABC_TM1"/>
    <property type="match status" value="1"/>
</dbReference>
<dbReference type="SUPFAM" id="SSF161098">
    <property type="entry name" value="MetI-like"/>
    <property type="match status" value="1"/>
</dbReference>
<organism evidence="9 10">
    <name type="scientific">Actinomadura fulvescens</name>
    <dbReference type="NCBI Taxonomy" id="46160"/>
    <lineage>
        <taxon>Bacteria</taxon>
        <taxon>Bacillati</taxon>
        <taxon>Actinomycetota</taxon>
        <taxon>Actinomycetes</taxon>
        <taxon>Streptosporangiales</taxon>
        <taxon>Thermomonosporaceae</taxon>
        <taxon>Actinomadura</taxon>
    </lineage>
</organism>
<comment type="caution">
    <text evidence="9">The sequence shown here is derived from an EMBL/GenBank/DDBJ whole genome shotgun (WGS) entry which is preliminary data.</text>
</comment>
<keyword evidence="4 7" id="KW-0812">Transmembrane</keyword>
<keyword evidence="3" id="KW-1003">Cell membrane</keyword>